<protein>
    <submittedName>
        <fullName evidence="3">Pentapeptide repeat-containing protein</fullName>
    </submittedName>
</protein>
<dbReference type="Gene3D" id="2.160.20.80">
    <property type="entry name" value="E3 ubiquitin-protein ligase SopA"/>
    <property type="match status" value="2"/>
</dbReference>
<organism evidence="3 4">
    <name type="scientific">Halomarina rubra</name>
    <dbReference type="NCBI Taxonomy" id="2071873"/>
    <lineage>
        <taxon>Archaea</taxon>
        <taxon>Methanobacteriati</taxon>
        <taxon>Methanobacteriota</taxon>
        <taxon>Stenosarchaea group</taxon>
        <taxon>Halobacteria</taxon>
        <taxon>Halobacteriales</taxon>
        <taxon>Natronomonadaceae</taxon>
        <taxon>Halomarina</taxon>
    </lineage>
</organism>
<dbReference type="Pfam" id="PF00805">
    <property type="entry name" value="Pentapeptide"/>
    <property type="match status" value="3"/>
</dbReference>
<comment type="caution">
    <text evidence="3">The sequence shown here is derived from an EMBL/GenBank/DDBJ whole genome shotgun (WGS) entry which is preliminary data.</text>
</comment>
<feature type="transmembrane region" description="Helical" evidence="2">
    <location>
        <begin position="551"/>
        <end position="572"/>
    </location>
</feature>
<dbReference type="PANTHER" id="PTHR14136">
    <property type="entry name" value="BTB_POZ DOMAIN-CONTAINING PROTEIN KCTD9"/>
    <property type="match status" value="1"/>
</dbReference>
<evidence type="ECO:0000313" key="3">
    <source>
        <dbReference type="EMBL" id="MFD1513455.1"/>
    </source>
</evidence>
<reference evidence="3 4" key="1">
    <citation type="journal article" date="2019" name="Int. J. Syst. Evol. Microbiol.">
        <title>The Global Catalogue of Microorganisms (GCM) 10K type strain sequencing project: providing services to taxonomists for standard genome sequencing and annotation.</title>
        <authorList>
            <consortium name="The Broad Institute Genomics Platform"/>
            <consortium name="The Broad Institute Genome Sequencing Center for Infectious Disease"/>
            <person name="Wu L."/>
            <person name="Ma J."/>
        </authorList>
    </citation>
    <scope>NUCLEOTIDE SEQUENCE [LARGE SCALE GENOMIC DNA]</scope>
    <source>
        <strain evidence="3 4">CGMCC 1.12563</strain>
    </source>
</reference>
<evidence type="ECO:0000256" key="1">
    <source>
        <dbReference type="SAM" id="MobiDB-lite"/>
    </source>
</evidence>
<evidence type="ECO:0000256" key="2">
    <source>
        <dbReference type="SAM" id="Phobius"/>
    </source>
</evidence>
<name>A0ABD6AV93_9EURY</name>
<proteinExistence type="predicted"/>
<dbReference type="EMBL" id="JBHUDC010000003">
    <property type="protein sequence ID" value="MFD1513455.1"/>
    <property type="molecule type" value="Genomic_DNA"/>
</dbReference>
<dbReference type="SUPFAM" id="SSF141571">
    <property type="entry name" value="Pentapeptide repeat-like"/>
    <property type="match status" value="2"/>
</dbReference>
<gene>
    <name evidence="3" type="ORF">ACFSBT_09215</name>
</gene>
<evidence type="ECO:0000313" key="4">
    <source>
        <dbReference type="Proteomes" id="UP001597187"/>
    </source>
</evidence>
<feature type="transmembrane region" description="Helical" evidence="2">
    <location>
        <begin position="584"/>
        <end position="606"/>
    </location>
</feature>
<dbReference type="Pfam" id="PF13599">
    <property type="entry name" value="Pentapeptide_4"/>
    <property type="match status" value="1"/>
</dbReference>
<keyword evidence="2" id="KW-0472">Membrane</keyword>
<accession>A0ABD6AV93</accession>
<dbReference type="InterPro" id="IPR001646">
    <property type="entry name" value="5peptide_repeat"/>
</dbReference>
<feature type="transmembrane region" description="Helical" evidence="2">
    <location>
        <begin position="618"/>
        <end position="637"/>
    </location>
</feature>
<keyword evidence="2" id="KW-1133">Transmembrane helix</keyword>
<dbReference type="RefSeq" id="WP_250873408.1">
    <property type="nucleotide sequence ID" value="NZ_JALXFV010000003.1"/>
</dbReference>
<sequence length="643" mass="69725">MTLWVFLGGDDFVGSIVETGVVEGSDNYDAKVGDSAVVFSEQDGLVFGPFRIQSTADSDNSDSFGGEGDSSFRVKPFDVVSQANVEGSVYCDDLASGGAVDEYTERFVKRRLGEAEEEFSLVEERPEDTNASSSDERSLSLKDISKSSDQIDARKQDFSGEDHGRLRLDRAKLRGADLSHTNLSSDSGSIGTTFTGAELQDVDFRGANLVNTDFTGAELDRADFTGADLSGATLSGNLTECKFSGATMNGATLSDATVAGAEFVGAQMRRADFRGTKLTGAHFERTDLRNIETSAGDQFERLSLDRCDLRETTIAGVHLDGTTFRNCDLRGANLTNPELDNVTFLSSDVTRGDFREQSAEGLDFSNSTLSDAKFQNVELEDARFTGSRLNDAKFSGADVSSAVMSDVKASDADFEGANLERVAFSEAELFGASLIDAALYGTILQSARIGGDTRFHDDSDERYVIYDERSEQPCPEGVVSEPAPVEKAMSVYQTLEAVMEGNAYSAASRRYFLNRKAMERRNHRRLGNWWGWTVNCASRLSCGYGESFKTLLVWAGFLVFGLGVLYPALGLTHERYGSLTYTETGLLQAIGHGSQFSLSAFTGLGYGPFDVGLVGEVVATFETAGGVLFFALLVFVLTRRFTR</sequence>
<keyword evidence="4" id="KW-1185">Reference proteome</keyword>
<dbReference type="AlphaFoldDB" id="A0ABD6AV93"/>
<keyword evidence="2" id="KW-0812">Transmembrane</keyword>
<dbReference type="Proteomes" id="UP001597187">
    <property type="component" value="Unassembled WGS sequence"/>
</dbReference>
<dbReference type="PANTHER" id="PTHR14136:SF17">
    <property type="entry name" value="BTB_POZ DOMAIN-CONTAINING PROTEIN KCTD9"/>
    <property type="match status" value="1"/>
</dbReference>
<feature type="compositionally biased region" description="Basic and acidic residues" evidence="1">
    <location>
        <begin position="122"/>
        <end position="160"/>
    </location>
</feature>
<feature type="region of interest" description="Disordered" evidence="1">
    <location>
        <begin position="118"/>
        <end position="160"/>
    </location>
</feature>
<dbReference type="InterPro" id="IPR051082">
    <property type="entry name" value="Pentapeptide-BTB/POZ_domain"/>
</dbReference>